<name>A0A0D5A2S3_PROMR</name>
<dbReference type="AlphaFoldDB" id="A0A0D5A2S3"/>
<accession>A0A0D5A2S3</accession>
<sequence>MLLLNSLLTSLSEFVDHIHHLHSQSHHPHPLQPFLSNVNALAF</sequence>
<evidence type="ECO:0000313" key="1">
    <source>
        <dbReference type="EMBL" id="AJW30491.1"/>
    </source>
</evidence>
<gene>
    <name evidence="1" type="ORF">FA02_0224</name>
</gene>
<organism evidence="1">
    <name type="scientific">Prochlorococcus marinus str. P0902-H212</name>
    <dbReference type="NCBI Taxonomy" id="1620696"/>
    <lineage>
        <taxon>Bacteria</taxon>
        <taxon>Bacillati</taxon>
        <taxon>Cyanobacteriota</taxon>
        <taxon>Cyanophyceae</taxon>
        <taxon>Synechococcales</taxon>
        <taxon>Prochlorococcaceae</taxon>
        <taxon>Prochlorococcus</taxon>
    </lineage>
</organism>
<reference evidence="1" key="1">
    <citation type="submission" date="2014-06" db="EMBL/GenBank/DDBJ databases">
        <authorList>
            <person name="Berube P.M."/>
        </authorList>
    </citation>
    <scope>NUCLEOTIDE SEQUENCE</scope>
    <source>
        <strain evidence="1">P0902-H212</strain>
    </source>
</reference>
<protein>
    <submittedName>
        <fullName evidence="1">Uncharacterized protein</fullName>
    </submittedName>
</protein>
<dbReference type="EMBL" id="KJ947870">
    <property type="protein sequence ID" value="AJW30491.1"/>
    <property type="molecule type" value="Genomic_DNA"/>
</dbReference>
<proteinExistence type="predicted"/>